<gene>
    <name evidence="2" type="ORF">Terrestrivirus11_23</name>
</gene>
<keyword evidence="1" id="KW-0812">Transmembrane</keyword>
<evidence type="ECO:0000256" key="1">
    <source>
        <dbReference type="SAM" id="Phobius"/>
    </source>
</evidence>
<accession>A0A3G4ZP59</accession>
<organism evidence="2">
    <name type="scientific">Terrestrivirus sp</name>
    <dbReference type="NCBI Taxonomy" id="2487775"/>
    <lineage>
        <taxon>Viruses</taxon>
        <taxon>Varidnaviria</taxon>
        <taxon>Bamfordvirae</taxon>
        <taxon>Nucleocytoviricota</taxon>
        <taxon>Megaviricetes</taxon>
        <taxon>Imitervirales</taxon>
        <taxon>Mimiviridae</taxon>
        <taxon>Klosneuvirinae</taxon>
    </lineage>
</organism>
<proteinExistence type="predicted"/>
<dbReference type="EMBL" id="MK071989">
    <property type="protein sequence ID" value="AYV76682.1"/>
    <property type="molecule type" value="Genomic_DNA"/>
</dbReference>
<protein>
    <submittedName>
        <fullName evidence="2">Uncharacterized protein</fullName>
    </submittedName>
</protein>
<keyword evidence="1" id="KW-1133">Transmembrane helix</keyword>
<reference evidence="2" key="1">
    <citation type="submission" date="2018-10" db="EMBL/GenBank/DDBJ databases">
        <title>Hidden diversity of soil giant viruses.</title>
        <authorList>
            <person name="Schulz F."/>
            <person name="Alteio L."/>
            <person name="Goudeau D."/>
            <person name="Ryan E.M."/>
            <person name="Malmstrom R.R."/>
            <person name="Blanchard J."/>
            <person name="Woyke T."/>
        </authorList>
    </citation>
    <scope>NUCLEOTIDE SEQUENCE</scope>
    <source>
        <strain evidence="2">TEV1</strain>
    </source>
</reference>
<sequence length="64" mass="7624">MKLKKQDQICKNILSIFNYLLSSIFYLLSSKDRFTYSSMIINNNLNIISKKERICFIFIKNVLL</sequence>
<evidence type="ECO:0000313" key="2">
    <source>
        <dbReference type="EMBL" id="AYV76682.1"/>
    </source>
</evidence>
<keyword evidence="1" id="KW-0472">Membrane</keyword>
<feature type="transmembrane region" description="Helical" evidence="1">
    <location>
        <begin position="12"/>
        <end position="29"/>
    </location>
</feature>
<name>A0A3G4ZP59_9VIRU</name>